<accession>A0A5C1NEU5</accession>
<keyword evidence="1" id="KW-1133">Transmembrane helix</keyword>
<dbReference type="OrthoDB" id="5295180at2"/>
<dbReference type="KEGG" id="hbh:E4T21_03325"/>
<keyword evidence="1" id="KW-0812">Transmembrane</keyword>
<sequence>MSPEDVTLTPWYKQFWPWFMIGLLASSIMFSLTYLAFSIRYFDGSVGQDYYKDGLAINVQLEKQRHAKALGLNAELRMDSVSGDITVRLDGNLDGTGGYPENLDLALRFPTDNDLDQELTLQHIRNGHYVTHLEKPLHYRWYVQLQPAPGKDAAWRLNGVAQFPSTEAIHLTPGL</sequence>
<evidence type="ECO:0000256" key="1">
    <source>
        <dbReference type="SAM" id="Phobius"/>
    </source>
</evidence>
<evidence type="ECO:0000313" key="3">
    <source>
        <dbReference type="Proteomes" id="UP000324285"/>
    </source>
</evidence>
<dbReference type="RefSeq" id="WP_149283522.1">
    <property type="nucleotide sequence ID" value="NZ_CP038437.2"/>
</dbReference>
<dbReference type="Proteomes" id="UP000324285">
    <property type="component" value="Chromosome"/>
</dbReference>
<keyword evidence="1" id="KW-0472">Membrane</keyword>
<dbReference type="AlphaFoldDB" id="A0A5C1NEU5"/>
<gene>
    <name evidence="2" type="ORF">E4T21_03325</name>
</gene>
<protein>
    <submittedName>
        <fullName evidence="2">FixH family protein</fullName>
    </submittedName>
</protein>
<evidence type="ECO:0000313" key="2">
    <source>
        <dbReference type="EMBL" id="QEM80697.1"/>
    </source>
</evidence>
<dbReference type="Pfam" id="PF05751">
    <property type="entry name" value="FixH"/>
    <property type="match status" value="1"/>
</dbReference>
<reference evidence="2" key="1">
    <citation type="submission" date="2021-02" db="EMBL/GenBank/DDBJ databases">
        <title>Strain Y2R2, a novel species of the genus Halomonas.</title>
        <authorList>
            <person name="Huang H."/>
        </authorList>
    </citation>
    <scope>NUCLEOTIDE SEQUENCE</scope>
    <source>
        <strain evidence="2">Y2R2</strain>
    </source>
</reference>
<dbReference type="InterPro" id="IPR008620">
    <property type="entry name" value="FixH"/>
</dbReference>
<feature type="transmembrane region" description="Helical" evidence="1">
    <location>
        <begin position="15"/>
        <end position="37"/>
    </location>
</feature>
<keyword evidence="3" id="KW-1185">Reference proteome</keyword>
<proteinExistence type="predicted"/>
<name>A0A5C1NEU5_9GAMM</name>
<organism evidence="2 3">
    <name type="scientific">Halomonas binhaiensis</name>
    <dbReference type="NCBI Taxonomy" id="2562282"/>
    <lineage>
        <taxon>Bacteria</taxon>
        <taxon>Pseudomonadati</taxon>
        <taxon>Pseudomonadota</taxon>
        <taxon>Gammaproteobacteria</taxon>
        <taxon>Oceanospirillales</taxon>
        <taxon>Halomonadaceae</taxon>
        <taxon>Halomonas</taxon>
    </lineage>
</organism>
<dbReference type="EMBL" id="CP038437">
    <property type="protein sequence ID" value="QEM80697.1"/>
    <property type="molecule type" value="Genomic_DNA"/>
</dbReference>